<accession>A0A7E4VCT6</accession>
<evidence type="ECO:0000313" key="3">
    <source>
        <dbReference type="Proteomes" id="UP000492821"/>
    </source>
</evidence>
<feature type="compositionally biased region" description="Basic residues" evidence="1">
    <location>
        <begin position="44"/>
        <end position="54"/>
    </location>
</feature>
<reference evidence="4" key="2">
    <citation type="submission" date="2020-10" db="UniProtKB">
        <authorList>
            <consortium name="WormBaseParasite"/>
        </authorList>
    </citation>
    <scope>IDENTIFICATION</scope>
</reference>
<protein>
    <submittedName>
        <fullName evidence="4">Secreted protein</fullName>
    </submittedName>
</protein>
<evidence type="ECO:0000256" key="2">
    <source>
        <dbReference type="SAM" id="SignalP"/>
    </source>
</evidence>
<dbReference type="AlphaFoldDB" id="A0A7E4VCT6"/>
<evidence type="ECO:0000313" key="4">
    <source>
        <dbReference type="WBParaSite" id="Pan_g18752.t1"/>
    </source>
</evidence>
<keyword evidence="3" id="KW-1185">Reference proteome</keyword>
<sequence>MGLANFTLCLALGLSLLFVADSIVESEDLPAAMVIVKKVIVKKRGAGSRKKKAGKTSTAKKVGSQNSHLSHVIDRPCPMCHRKILPQNKNEVQLVSGYFSPRAMHL</sequence>
<feature type="region of interest" description="Disordered" evidence="1">
    <location>
        <begin position="44"/>
        <end position="68"/>
    </location>
</feature>
<feature type="signal peptide" evidence="2">
    <location>
        <begin position="1"/>
        <end position="26"/>
    </location>
</feature>
<name>A0A7E4VCT6_PANRE</name>
<proteinExistence type="predicted"/>
<reference evidence="3" key="1">
    <citation type="journal article" date="2013" name="Genetics">
        <title>The draft genome and transcriptome of Panagrellus redivivus are shaped by the harsh demands of a free-living lifestyle.</title>
        <authorList>
            <person name="Srinivasan J."/>
            <person name="Dillman A.R."/>
            <person name="Macchietto M.G."/>
            <person name="Heikkinen L."/>
            <person name="Lakso M."/>
            <person name="Fracchia K.M."/>
            <person name="Antoshechkin I."/>
            <person name="Mortazavi A."/>
            <person name="Wong G."/>
            <person name="Sternberg P.W."/>
        </authorList>
    </citation>
    <scope>NUCLEOTIDE SEQUENCE [LARGE SCALE GENOMIC DNA]</scope>
    <source>
        <strain evidence="3">MT8872</strain>
    </source>
</reference>
<dbReference type="Proteomes" id="UP000492821">
    <property type="component" value="Unassembled WGS sequence"/>
</dbReference>
<dbReference type="WBParaSite" id="Pan_g18752.t1">
    <property type="protein sequence ID" value="Pan_g18752.t1"/>
    <property type="gene ID" value="Pan_g18752"/>
</dbReference>
<feature type="chain" id="PRO_5028994951" evidence="2">
    <location>
        <begin position="27"/>
        <end position="106"/>
    </location>
</feature>
<keyword evidence="2" id="KW-0732">Signal</keyword>
<evidence type="ECO:0000256" key="1">
    <source>
        <dbReference type="SAM" id="MobiDB-lite"/>
    </source>
</evidence>
<organism evidence="3 4">
    <name type="scientific">Panagrellus redivivus</name>
    <name type="common">Microworm</name>
    <dbReference type="NCBI Taxonomy" id="6233"/>
    <lineage>
        <taxon>Eukaryota</taxon>
        <taxon>Metazoa</taxon>
        <taxon>Ecdysozoa</taxon>
        <taxon>Nematoda</taxon>
        <taxon>Chromadorea</taxon>
        <taxon>Rhabditida</taxon>
        <taxon>Tylenchina</taxon>
        <taxon>Panagrolaimomorpha</taxon>
        <taxon>Panagrolaimoidea</taxon>
        <taxon>Panagrolaimidae</taxon>
        <taxon>Panagrellus</taxon>
    </lineage>
</organism>